<feature type="compositionally biased region" description="Pro residues" evidence="9">
    <location>
        <begin position="185"/>
        <end position="204"/>
    </location>
</feature>
<gene>
    <name evidence="11" type="ORF">CTAYLR_008195</name>
</gene>
<protein>
    <recommendedName>
        <fullName evidence="13">Glucanase</fullName>
    </recommendedName>
</protein>
<feature type="active site" description="Proton donor" evidence="8">
    <location>
        <position position="379"/>
    </location>
</feature>
<evidence type="ECO:0000256" key="5">
    <source>
        <dbReference type="ARBA" id="ARBA00023277"/>
    </source>
</evidence>
<dbReference type="GO" id="GO:0030245">
    <property type="term" value="P:cellulose catabolic process"/>
    <property type="evidence" value="ECO:0007669"/>
    <property type="project" value="UniProtKB-KW"/>
</dbReference>
<keyword evidence="4" id="KW-1015">Disulfide bond</keyword>
<evidence type="ECO:0000256" key="1">
    <source>
        <dbReference type="ARBA" id="ARBA00022729"/>
    </source>
</evidence>
<keyword evidence="6" id="KW-0326">Glycosidase</keyword>
<evidence type="ECO:0000313" key="11">
    <source>
        <dbReference type="EMBL" id="KAJ8600597.1"/>
    </source>
</evidence>
<reference evidence="11" key="1">
    <citation type="submission" date="2023-01" db="EMBL/GenBank/DDBJ databases">
        <title>Metagenome sequencing of chrysophaentin producing Chrysophaeum taylorii.</title>
        <authorList>
            <person name="Davison J."/>
            <person name="Bewley C."/>
        </authorList>
    </citation>
    <scope>NUCLEOTIDE SEQUENCE</scope>
    <source>
        <strain evidence="11">NIES-1699</strain>
    </source>
</reference>
<dbReference type="PROSITE" id="PS00656">
    <property type="entry name" value="GLYCOSYL_HYDROL_F6_2"/>
    <property type="match status" value="1"/>
</dbReference>
<dbReference type="PANTHER" id="PTHR34876">
    <property type="match status" value="1"/>
</dbReference>
<organism evidence="11 12">
    <name type="scientific">Chrysophaeum taylorii</name>
    <dbReference type="NCBI Taxonomy" id="2483200"/>
    <lineage>
        <taxon>Eukaryota</taxon>
        <taxon>Sar</taxon>
        <taxon>Stramenopiles</taxon>
        <taxon>Ochrophyta</taxon>
        <taxon>Pelagophyceae</taxon>
        <taxon>Pelagomonadales</taxon>
        <taxon>Pelagomonadaceae</taxon>
        <taxon>Chrysophaeum</taxon>
    </lineage>
</organism>
<keyword evidence="5" id="KW-0119">Carbohydrate metabolism</keyword>
<evidence type="ECO:0000256" key="9">
    <source>
        <dbReference type="SAM" id="MobiDB-lite"/>
    </source>
</evidence>
<feature type="region of interest" description="Disordered" evidence="9">
    <location>
        <begin position="73"/>
        <end position="119"/>
    </location>
</feature>
<proteinExistence type="predicted"/>
<dbReference type="Proteomes" id="UP001230188">
    <property type="component" value="Unassembled WGS sequence"/>
</dbReference>
<evidence type="ECO:0000256" key="2">
    <source>
        <dbReference type="ARBA" id="ARBA00022801"/>
    </source>
</evidence>
<dbReference type="EMBL" id="JAQMWT010000495">
    <property type="protein sequence ID" value="KAJ8600597.1"/>
    <property type="molecule type" value="Genomic_DNA"/>
</dbReference>
<dbReference type="PANTHER" id="PTHR34876:SF4">
    <property type="entry name" value="1,4-BETA-D-GLUCAN CELLOBIOHYDROLASE C-RELATED"/>
    <property type="match status" value="1"/>
</dbReference>
<evidence type="ECO:0000256" key="7">
    <source>
        <dbReference type="ARBA" id="ARBA00023326"/>
    </source>
</evidence>
<dbReference type="Gene3D" id="3.20.20.40">
    <property type="entry name" value="1, 4-beta cellobiohydrolase"/>
    <property type="match status" value="1"/>
</dbReference>
<dbReference type="InterPro" id="IPR036434">
    <property type="entry name" value="Beta_cellobiohydrolase_sf"/>
</dbReference>
<sequence length="640" mass="68444">MRQESITELEASSFDQDATVNASPVTAAKQKVVDDNLPRTKGRRWVLLWLIVVAISLVVALGLVFWLKSNNNDTETSTSSSTGSSSVGGHNTGEATVAAPTPQPTTTSSRPSSFSAPTTFVEPMSAPSLAEARYCCFYSTSNDPCDDCGSGDGSEWCDASADQCGTCGGTYCNNGGGFESEAPPTATPPTATPPTARPPTPEPTARPSVTPGNPTAAPVVRDIVDRNLFAEATAFYVNPTYARNLNSSIATSTDARVAANLAAMRDVPSAYWIDVKSKITGNSTSDLRGILLDAARQIPAPLCVFMVYDLPNRDCNAFASRGEICCAYNDDDDGTCDYLNSGDCSQGLREYKTEYVDPYVKVLEEFDGVVPIVLVIEPDSLPNFATNGDNPRCGNQGTQNAYTEGIKYAVSQIANHTDDVAIYLDAAHGGWLGWEDNVATFVESVVALGIEEHLRGFATNVANYQGIGEPCGDSVDCRNDDAARETEACCADPCDLLGQYNAGQNEHNYARLLVSAFKEAIPGFDPHVIIDTGRNGNPSARTDCATWCNPRDVIVGEVPTADTLDPDIVDAYYWLKTPGESDGCTEILPSEDDEFTAAGECPRYDQSCAAVDSIGTREGEPYAPEAGAWFDYQIKMLADY</sequence>
<feature type="region of interest" description="Disordered" evidence="9">
    <location>
        <begin position="180"/>
        <end position="217"/>
    </location>
</feature>
<dbReference type="SUPFAM" id="SSF51989">
    <property type="entry name" value="Glycosyl hydrolases family 6, cellulases"/>
    <property type="match status" value="1"/>
</dbReference>
<keyword evidence="2" id="KW-0378">Hydrolase</keyword>
<dbReference type="Pfam" id="PF01341">
    <property type="entry name" value="Glyco_hydro_6"/>
    <property type="match status" value="1"/>
</dbReference>
<evidence type="ECO:0000256" key="3">
    <source>
        <dbReference type="ARBA" id="ARBA00023001"/>
    </source>
</evidence>
<evidence type="ECO:0000256" key="8">
    <source>
        <dbReference type="PROSITE-ProRule" id="PRU10057"/>
    </source>
</evidence>
<accession>A0AAD7XGJ4</accession>
<evidence type="ECO:0000256" key="6">
    <source>
        <dbReference type="ARBA" id="ARBA00023295"/>
    </source>
</evidence>
<keyword evidence="3" id="KW-0136">Cellulose degradation</keyword>
<name>A0AAD7XGJ4_9STRA</name>
<keyword evidence="10" id="KW-0812">Transmembrane</keyword>
<dbReference type="InterPro" id="IPR001524">
    <property type="entry name" value="Glyco_hydro_6_CS"/>
</dbReference>
<dbReference type="InterPro" id="IPR016288">
    <property type="entry name" value="Beta_cellobiohydrolase"/>
</dbReference>
<evidence type="ECO:0000313" key="12">
    <source>
        <dbReference type="Proteomes" id="UP001230188"/>
    </source>
</evidence>
<dbReference type="GO" id="GO:0004553">
    <property type="term" value="F:hydrolase activity, hydrolyzing O-glycosyl compounds"/>
    <property type="evidence" value="ECO:0007669"/>
    <property type="project" value="InterPro"/>
</dbReference>
<comment type="caution">
    <text evidence="11">The sequence shown here is derived from an EMBL/GenBank/DDBJ whole genome shotgun (WGS) entry which is preliminary data.</text>
</comment>
<feature type="transmembrane region" description="Helical" evidence="10">
    <location>
        <begin position="46"/>
        <end position="67"/>
    </location>
</feature>
<dbReference type="PRINTS" id="PR00733">
    <property type="entry name" value="GLHYDRLASE6"/>
</dbReference>
<dbReference type="AlphaFoldDB" id="A0AAD7XGJ4"/>
<evidence type="ECO:0000256" key="4">
    <source>
        <dbReference type="ARBA" id="ARBA00023157"/>
    </source>
</evidence>
<evidence type="ECO:0008006" key="13">
    <source>
        <dbReference type="Google" id="ProtNLM"/>
    </source>
</evidence>
<evidence type="ECO:0000256" key="10">
    <source>
        <dbReference type="SAM" id="Phobius"/>
    </source>
</evidence>
<keyword evidence="12" id="KW-1185">Reference proteome</keyword>
<keyword evidence="7" id="KW-0624">Polysaccharide degradation</keyword>
<keyword evidence="1" id="KW-0732">Signal</keyword>
<keyword evidence="10" id="KW-1133">Transmembrane helix</keyword>
<keyword evidence="10" id="KW-0472">Membrane</keyword>